<gene>
    <name evidence="2" type="ORF">DY000_02014306</name>
</gene>
<protein>
    <submittedName>
        <fullName evidence="2">Uncharacterized protein</fullName>
    </submittedName>
</protein>
<dbReference type="EMBL" id="QGKV02000759">
    <property type="protein sequence ID" value="KAF3562118.1"/>
    <property type="molecule type" value="Genomic_DNA"/>
</dbReference>
<organism evidence="2 3">
    <name type="scientific">Brassica cretica</name>
    <name type="common">Mustard</name>
    <dbReference type="NCBI Taxonomy" id="69181"/>
    <lineage>
        <taxon>Eukaryota</taxon>
        <taxon>Viridiplantae</taxon>
        <taxon>Streptophyta</taxon>
        <taxon>Embryophyta</taxon>
        <taxon>Tracheophyta</taxon>
        <taxon>Spermatophyta</taxon>
        <taxon>Magnoliopsida</taxon>
        <taxon>eudicotyledons</taxon>
        <taxon>Gunneridae</taxon>
        <taxon>Pentapetalae</taxon>
        <taxon>rosids</taxon>
        <taxon>malvids</taxon>
        <taxon>Brassicales</taxon>
        <taxon>Brassicaceae</taxon>
        <taxon>Brassiceae</taxon>
        <taxon>Brassica</taxon>
    </lineage>
</organism>
<accession>A0ABQ7CQ24</accession>
<evidence type="ECO:0000313" key="3">
    <source>
        <dbReference type="Proteomes" id="UP000266723"/>
    </source>
</evidence>
<comment type="caution">
    <text evidence="2">The sequence shown here is derived from an EMBL/GenBank/DDBJ whole genome shotgun (WGS) entry which is preliminary data.</text>
</comment>
<dbReference type="Proteomes" id="UP000266723">
    <property type="component" value="Unassembled WGS sequence"/>
</dbReference>
<keyword evidence="3" id="KW-1185">Reference proteome</keyword>
<sequence>MSFGGSHWCRSTPDLEHRSTYTSPNRSAGTPEHRSTTPTESTASCNVVEILTHEEFAAKHPHPPSPLNEDRILPIVKEEHNVTRARVALGTGCKAWCVDAEGRVSVGTGRGRGVNFVTLVGSSLTHHVALSVLGWTRVVCSLIGTLRDENLKVEGVRDPNPKRKRRDRFRELGCGMDWRDGGKQDFVGKGLHQESGRRMVGVIRNEHRQVRIMGNQSVIAEQQ</sequence>
<reference evidence="2 3" key="1">
    <citation type="journal article" date="2020" name="BMC Genomics">
        <title>Intraspecific diversification of the crop wild relative Brassica cretica Lam. using demographic model selection.</title>
        <authorList>
            <person name="Kioukis A."/>
            <person name="Michalopoulou V.A."/>
            <person name="Briers L."/>
            <person name="Pirintsos S."/>
            <person name="Studholme D.J."/>
            <person name="Pavlidis P."/>
            <person name="Sarris P.F."/>
        </authorList>
    </citation>
    <scope>NUCLEOTIDE SEQUENCE [LARGE SCALE GENOMIC DNA]</scope>
    <source>
        <strain evidence="3">cv. PFS-1207/04</strain>
    </source>
</reference>
<feature type="region of interest" description="Disordered" evidence="1">
    <location>
        <begin position="14"/>
        <end position="43"/>
    </location>
</feature>
<evidence type="ECO:0000256" key="1">
    <source>
        <dbReference type="SAM" id="MobiDB-lite"/>
    </source>
</evidence>
<evidence type="ECO:0000313" key="2">
    <source>
        <dbReference type="EMBL" id="KAF3562118.1"/>
    </source>
</evidence>
<proteinExistence type="predicted"/>
<name>A0ABQ7CQ24_BRACR</name>